<feature type="domain" description="Fibrobacter succinogenes major paralogous" evidence="2">
    <location>
        <begin position="160"/>
        <end position="351"/>
    </location>
</feature>
<organism evidence="3 4">
    <name type="scientific">Candidatus Ornithobacterium hominis</name>
    <dbReference type="NCBI Taxonomy" id="2497989"/>
    <lineage>
        <taxon>Bacteria</taxon>
        <taxon>Pseudomonadati</taxon>
        <taxon>Bacteroidota</taxon>
        <taxon>Flavobacteriia</taxon>
        <taxon>Flavobacteriales</taxon>
        <taxon>Weeksellaceae</taxon>
        <taxon>Ornithobacterium</taxon>
    </lineage>
</organism>
<dbReference type="EMBL" id="UNSC01000004">
    <property type="protein sequence ID" value="SZD72876.1"/>
    <property type="molecule type" value="Genomic_DNA"/>
</dbReference>
<proteinExistence type="predicted"/>
<dbReference type="Pfam" id="PF09603">
    <property type="entry name" value="Fib_succ_major"/>
    <property type="match status" value="1"/>
</dbReference>
<name>A0A383U0S3_9FLAO</name>
<dbReference type="NCBIfam" id="TIGR02145">
    <property type="entry name" value="Fib_succ_major"/>
    <property type="match status" value="1"/>
</dbReference>
<dbReference type="RefSeq" id="WP_119059331.1">
    <property type="nucleotide sequence ID" value="NZ_UNSC01000004.1"/>
</dbReference>
<evidence type="ECO:0000256" key="1">
    <source>
        <dbReference type="SAM" id="SignalP"/>
    </source>
</evidence>
<gene>
    <name evidence="3" type="ORF">SAMEA104719789_00991</name>
</gene>
<keyword evidence="1" id="KW-0732">Signal</keyword>
<dbReference type="Proteomes" id="UP000262142">
    <property type="component" value="Unassembled WGS sequence"/>
</dbReference>
<accession>A0A383U0S3</accession>
<evidence type="ECO:0000259" key="2">
    <source>
        <dbReference type="Pfam" id="PF09603"/>
    </source>
</evidence>
<dbReference type="InterPro" id="IPR011871">
    <property type="entry name" value="Fib_succ_major"/>
</dbReference>
<protein>
    <submittedName>
        <fullName evidence="3">Fibrobacter succinogenes major paralogous domain</fullName>
    </submittedName>
</protein>
<dbReference type="AlphaFoldDB" id="A0A383U0S3"/>
<feature type="signal peptide" evidence="1">
    <location>
        <begin position="1"/>
        <end position="18"/>
    </location>
</feature>
<evidence type="ECO:0000313" key="4">
    <source>
        <dbReference type="Proteomes" id="UP000262142"/>
    </source>
</evidence>
<sequence>MKKLLLSFVVLPGALAMAQVGINTDEPKAMLDIRAKGDQEGNLRIQHVKEEKSTQWLLIWDEKDQMVKRTSLSDLKWDMIVDKGKINYIRGKQSDRADEIIKKIKQCAPENILFDKLFGISGKHDFVYCATTVTGTNYIKTWLNLNLGAEYANINSPDFNPTVNKTGTDAHNEAKTYGSLYQWQRASDGHEFRNSEATKEELATNWRNTGEAAGKFIIGDPIWVRDGLDASGSDLELWRVAGDNNPCPLGYHVPTIEQWQQFFQAVTDNNFSLDNSDSTGQIWTQNKLPNLAAASFRHYESDLQEGERFYGFYWSSSAADGSNARYVNFHSERSSTSSFYPASGYSVRCIKD</sequence>
<reference evidence="3 4" key="1">
    <citation type="submission" date="2018-09" db="EMBL/GenBank/DDBJ databases">
        <authorList>
            <consortium name="Pathogen Informatics"/>
        </authorList>
    </citation>
    <scope>NUCLEOTIDE SEQUENCE [LARGE SCALE GENOMIC DNA]</scope>
    <source>
        <strain evidence="3 4">OH-22767</strain>
    </source>
</reference>
<dbReference type="OrthoDB" id="1228095at2"/>
<feature type="chain" id="PRO_5017004506" evidence="1">
    <location>
        <begin position="19"/>
        <end position="352"/>
    </location>
</feature>
<evidence type="ECO:0000313" key="3">
    <source>
        <dbReference type="EMBL" id="SZD72876.1"/>
    </source>
</evidence>
<keyword evidence="4" id="KW-1185">Reference proteome</keyword>